<proteinExistence type="predicted"/>
<dbReference type="EMBL" id="JASPKY010000107">
    <property type="protein sequence ID" value="KAK9736902.1"/>
    <property type="molecule type" value="Genomic_DNA"/>
</dbReference>
<organism evidence="1 2">
    <name type="scientific">Popillia japonica</name>
    <name type="common">Japanese beetle</name>
    <dbReference type="NCBI Taxonomy" id="7064"/>
    <lineage>
        <taxon>Eukaryota</taxon>
        <taxon>Metazoa</taxon>
        <taxon>Ecdysozoa</taxon>
        <taxon>Arthropoda</taxon>
        <taxon>Hexapoda</taxon>
        <taxon>Insecta</taxon>
        <taxon>Pterygota</taxon>
        <taxon>Neoptera</taxon>
        <taxon>Endopterygota</taxon>
        <taxon>Coleoptera</taxon>
        <taxon>Polyphaga</taxon>
        <taxon>Scarabaeiformia</taxon>
        <taxon>Scarabaeidae</taxon>
        <taxon>Rutelinae</taxon>
        <taxon>Popillia</taxon>
    </lineage>
</organism>
<evidence type="ECO:0008006" key="3">
    <source>
        <dbReference type="Google" id="ProtNLM"/>
    </source>
</evidence>
<gene>
    <name evidence="1" type="ORF">QE152_g11181</name>
</gene>
<keyword evidence="2" id="KW-1185">Reference proteome</keyword>
<accession>A0AAW1LSX9</accession>
<name>A0AAW1LSX9_POPJA</name>
<dbReference type="AlphaFoldDB" id="A0AAW1LSX9"/>
<evidence type="ECO:0000313" key="1">
    <source>
        <dbReference type="EMBL" id="KAK9736902.1"/>
    </source>
</evidence>
<reference evidence="1 2" key="1">
    <citation type="journal article" date="2024" name="BMC Genomics">
        <title>De novo assembly and annotation of Popillia japonica's genome with initial clues to its potential as an invasive pest.</title>
        <authorList>
            <person name="Cucini C."/>
            <person name="Boschi S."/>
            <person name="Funari R."/>
            <person name="Cardaioli E."/>
            <person name="Iannotti N."/>
            <person name="Marturano G."/>
            <person name="Paoli F."/>
            <person name="Bruttini M."/>
            <person name="Carapelli A."/>
            <person name="Frati F."/>
            <person name="Nardi F."/>
        </authorList>
    </citation>
    <scope>NUCLEOTIDE SEQUENCE [LARGE SCALE GENOMIC DNA]</scope>
    <source>
        <strain evidence="1">DMR45628</strain>
    </source>
</reference>
<dbReference type="PANTHER" id="PTHR11439">
    <property type="entry name" value="GAG-POL-RELATED RETROTRANSPOSON"/>
    <property type="match status" value="1"/>
</dbReference>
<comment type="caution">
    <text evidence="1">The sequence shown here is derived from an EMBL/GenBank/DDBJ whole genome shotgun (WGS) entry which is preliminary data.</text>
</comment>
<dbReference type="PANTHER" id="PTHR11439:SF483">
    <property type="entry name" value="PEPTIDE SYNTHASE GLIP-LIKE, PUTATIVE (AFU_ORTHOLOGUE AFUA_3G12920)-RELATED"/>
    <property type="match status" value="1"/>
</dbReference>
<protein>
    <recommendedName>
        <fullName evidence="3">Retrovirus-related Pol polyprotein from transposon TNT 1-94</fullName>
    </recommendedName>
</protein>
<sequence>MHDCKEVNTPIEKNLKLIKAQSENEKTNEPYRQLVGCLMYLMIGSRKAQSENEKTNEPYRQLVGCLMYLMIGSRPDICFALNYFSRFQDFAKNEHWIHLKRVLRYLKNTLRLGLYWIHLKRVLRYLKNTLRLGLNFTRSKSSQVIETYVDADWANDFDDRKSVTGFFISVFDNIVSWGTRNGELENRIQYP</sequence>
<evidence type="ECO:0000313" key="2">
    <source>
        <dbReference type="Proteomes" id="UP001458880"/>
    </source>
</evidence>
<dbReference type="Proteomes" id="UP001458880">
    <property type="component" value="Unassembled WGS sequence"/>
</dbReference>